<evidence type="ECO:0000256" key="6">
    <source>
        <dbReference type="ARBA" id="ARBA00022989"/>
    </source>
</evidence>
<accession>A0A6H0YBV1</accession>
<keyword evidence="7 9" id="KW-0472">Membrane</keyword>
<dbReference type="InterPro" id="IPR038430">
    <property type="entry name" value="NDAH_ubi_oxred_su3_sf"/>
</dbReference>
<reference evidence="10" key="2">
    <citation type="journal article" date="2020" name="Parasit. Vectors">
        <title>Molecular phylogenetics and mitogenomics of three avian dicrocoeliids (Digenea: Dicrocoeliidae) and comparison with mammalian dicrocoeliids.</title>
        <authorList>
            <person name="Suleman"/>
            <person name="Khan M.S."/>
            <person name="Tkach V.V."/>
            <person name="Muhammad N."/>
            <person name="Zhang D."/>
            <person name="Zhu X.Q."/>
            <person name="Ma J."/>
        </authorList>
    </citation>
    <scope>NUCLEOTIDE SEQUENCE</scope>
    <source>
        <strain evidence="10">PakAb2</strain>
    </source>
</reference>
<dbReference type="Gene3D" id="1.20.58.1610">
    <property type="entry name" value="NADH:ubiquinone/plastoquinone oxidoreductase, chain 3"/>
    <property type="match status" value="1"/>
</dbReference>
<comment type="catalytic activity">
    <reaction evidence="8 9">
        <text>a ubiquinone + NADH + 5 H(+)(in) = a ubiquinol + NAD(+) + 4 H(+)(out)</text>
        <dbReference type="Rhea" id="RHEA:29091"/>
        <dbReference type="Rhea" id="RHEA-COMP:9565"/>
        <dbReference type="Rhea" id="RHEA-COMP:9566"/>
        <dbReference type="ChEBI" id="CHEBI:15378"/>
        <dbReference type="ChEBI" id="CHEBI:16389"/>
        <dbReference type="ChEBI" id="CHEBI:17976"/>
        <dbReference type="ChEBI" id="CHEBI:57540"/>
        <dbReference type="ChEBI" id="CHEBI:57945"/>
        <dbReference type="EC" id="7.1.1.2"/>
    </reaction>
</comment>
<keyword evidence="6 9" id="KW-1133">Transmembrane helix</keyword>
<reference evidence="10" key="1">
    <citation type="submission" date="2019-03" db="EMBL/GenBank/DDBJ databases">
        <authorList>
            <person name="Suleman S."/>
            <person name="Ma J."/>
            <person name="Khan M.S."/>
            <person name="Tkach V.V."/>
            <person name="Zhu X.Q."/>
        </authorList>
    </citation>
    <scope>NUCLEOTIDE SEQUENCE</scope>
    <source>
        <strain evidence="10">PakAb2</strain>
    </source>
</reference>
<evidence type="ECO:0000256" key="7">
    <source>
        <dbReference type="ARBA" id="ARBA00023136"/>
    </source>
</evidence>
<keyword evidence="9" id="KW-0249">Electron transport</keyword>
<evidence type="ECO:0000256" key="1">
    <source>
        <dbReference type="ARBA" id="ARBA00004370"/>
    </source>
</evidence>
<feature type="transmembrane region" description="Helical" evidence="9">
    <location>
        <begin position="92"/>
        <end position="115"/>
    </location>
</feature>
<keyword evidence="9" id="KW-0679">Respiratory chain</keyword>
<keyword evidence="9" id="KW-0830">Ubiquinone</keyword>
<evidence type="ECO:0000256" key="8">
    <source>
        <dbReference type="ARBA" id="ARBA00049551"/>
    </source>
</evidence>
<dbReference type="AlphaFoldDB" id="A0A6H0YBV1"/>
<evidence type="ECO:0000256" key="4">
    <source>
        <dbReference type="ARBA" id="ARBA00022448"/>
    </source>
</evidence>
<keyword evidence="9" id="KW-1278">Translocase</keyword>
<name>A0A6H0YBV1_9TREM</name>
<dbReference type="EC" id="7.1.1.2" evidence="9"/>
<keyword evidence="4 9" id="KW-0813">Transport</keyword>
<feature type="transmembrane region" description="Helical" evidence="9">
    <location>
        <begin position="7"/>
        <end position="30"/>
    </location>
</feature>
<geneLocation type="mitochondrion" evidence="10"/>
<dbReference type="GO" id="GO:0008137">
    <property type="term" value="F:NADH dehydrogenase (ubiquinone) activity"/>
    <property type="evidence" value="ECO:0007669"/>
    <property type="project" value="UniProtKB-UniRule"/>
</dbReference>
<comment type="function">
    <text evidence="9">Core subunit of the mitochondrial membrane respiratory chain NADH dehydrogenase (Complex I) which catalyzes electron transfer from NADH through the respiratory chain, using ubiquinone as an electron acceptor. Essential for the catalytic activity of complex I.</text>
</comment>
<gene>
    <name evidence="10" type="primary">nad3</name>
</gene>
<organism evidence="10">
    <name type="scientific">Brachylecithum sp. PakAb2</name>
    <dbReference type="NCBI Taxonomy" id="2714092"/>
    <lineage>
        <taxon>Eukaryota</taxon>
        <taxon>Metazoa</taxon>
        <taxon>Spiralia</taxon>
        <taxon>Lophotrochozoa</taxon>
        <taxon>Platyhelminthes</taxon>
        <taxon>Trematoda</taxon>
        <taxon>Digenea</taxon>
        <taxon>Plagiorchiida</taxon>
        <taxon>Xiphidiata</taxon>
        <taxon>Gorgoderoidea</taxon>
        <taxon>Dicrocoeliidae</taxon>
        <taxon>Brachylecithum</taxon>
    </lineage>
</organism>
<evidence type="ECO:0000256" key="5">
    <source>
        <dbReference type="ARBA" id="ARBA00022692"/>
    </source>
</evidence>
<evidence type="ECO:0000256" key="9">
    <source>
        <dbReference type="RuleBase" id="RU003640"/>
    </source>
</evidence>
<evidence type="ECO:0000256" key="3">
    <source>
        <dbReference type="ARBA" id="ARBA00021007"/>
    </source>
</evidence>
<evidence type="ECO:0000313" key="10">
    <source>
        <dbReference type="EMBL" id="QIX04632.1"/>
    </source>
</evidence>
<dbReference type="GO" id="GO:0031966">
    <property type="term" value="C:mitochondrial membrane"/>
    <property type="evidence" value="ECO:0007669"/>
    <property type="project" value="UniProtKB-SubCell"/>
</dbReference>
<dbReference type="EMBL" id="MK685271">
    <property type="protein sequence ID" value="QIX04632.1"/>
    <property type="molecule type" value="Genomic_DNA"/>
</dbReference>
<comment type="subcellular location">
    <subcellularLocation>
        <location evidence="1">Membrane</location>
    </subcellularLocation>
    <subcellularLocation>
        <location evidence="9">Mitochondrion membrane</location>
        <topology evidence="9">Multi-pass membrane protein</topology>
    </subcellularLocation>
</comment>
<dbReference type="InterPro" id="IPR000440">
    <property type="entry name" value="NADH_UbQ/plastoQ_OxRdtase_su3"/>
</dbReference>
<feature type="transmembrane region" description="Helical" evidence="9">
    <location>
        <begin position="62"/>
        <end position="80"/>
    </location>
</feature>
<dbReference type="Pfam" id="PF00507">
    <property type="entry name" value="Oxidored_q4"/>
    <property type="match status" value="1"/>
</dbReference>
<proteinExistence type="inferred from homology"/>
<keyword evidence="9 10" id="KW-0496">Mitochondrion</keyword>
<keyword evidence="5 9" id="KW-0812">Transmembrane</keyword>
<comment type="similarity">
    <text evidence="2 9">Belongs to the complex I subunit 3 family.</text>
</comment>
<sequence length="116" mass="13712">MGFGDCIFFFFFFFFFLLTLYYSFLFYSGWVVNSSGSRVWVSVFECGFMTGRVVENRFGDTYLSLLVFYVIFDLEVALIVNFPLENLLFKSFFYFLFFVLLLVVGFFFEVFGGYIG</sequence>
<evidence type="ECO:0000256" key="2">
    <source>
        <dbReference type="ARBA" id="ARBA00008472"/>
    </source>
</evidence>
<keyword evidence="9" id="KW-0520">NAD</keyword>
<protein>
    <recommendedName>
        <fullName evidence="3 9">NADH-ubiquinone oxidoreductase chain 3</fullName>
        <ecNumber evidence="9">7.1.1.2</ecNumber>
    </recommendedName>
</protein>